<dbReference type="EMBL" id="LJZO01000002">
    <property type="protein sequence ID" value="ROW04019.1"/>
    <property type="molecule type" value="Genomic_DNA"/>
</dbReference>
<evidence type="ECO:0000259" key="9">
    <source>
        <dbReference type="Pfam" id="PF26153"/>
    </source>
</evidence>
<dbReference type="Gene3D" id="2.60.40.1820">
    <property type="match status" value="1"/>
</dbReference>
<dbReference type="InterPro" id="IPR007941">
    <property type="entry name" value="DUF726"/>
</dbReference>
<proteinExistence type="predicted"/>
<dbReference type="InterPro" id="IPR059066">
    <property type="entry name" value="Ig_Tag1-like_5th"/>
</dbReference>
<evidence type="ECO:0000259" key="7">
    <source>
        <dbReference type="Pfam" id="PF22786"/>
    </source>
</evidence>
<evidence type="ECO:0000313" key="10">
    <source>
        <dbReference type="EMBL" id="ROW04019.1"/>
    </source>
</evidence>
<feature type="region of interest" description="Disordered" evidence="5">
    <location>
        <begin position="845"/>
        <end position="903"/>
    </location>
</feature>
<dbReference type="Pfam" id="PF22786">
    <property type="entry name" value="Tag1_C"/>
    <property type="match status" value="1"/>
</dbReference>
<dbReference type="Pfam" id="PF26150">
    <property type="entry name" value="LEA-2_4"/>
    <property type="match status" value="1"/>
</dbReference>
<dbReference type="InterPro" id="IPR055011">
    <property type="entry name" value="Tag1_C"/>
</dbReference>
<feature type="domain" description="Tag1-like fourth Ig-like" evidence="8">
    <location>
        <begin position="578"/>
        <end position="690"/>
    </location>
</feature>
<feature type="region of interest" description="Disordered" evidence="5">
    <location>
        <begin position="1575"/>
        <end position="1667"/>
    </location>
</feature>
<accession>A0A423WL14</accession>
<dbReference type="Pfam" id="PF26174">
    <property type="entry name" value="LEA-2_1"/>
    <property type="match status" value="1"/>
</dbReference>
<keyword evidence="4 6" id="KW-0472">Membrane</keyword>
<feature type="domain" description="Tag1 C-terminal" evidence="7">
    <location>
        <begin position="446"/>
        <end position="559"/>
    </location>
</feature>
<evidence type="ECO:0000256" key="2">
    <source>
        <dbReference type="ARBA" id="ARBA00022692"/>
    </source>
</evidence>
<dbReference type="InterPro" id="IPR046368">
    <property type="entry name" value="Tag1"/>
</dbReference>
<feature type="transmembrane region" description="Helical" evidence="6">
    <location>
        <begin position="67"/>
        <end position="87"/>
    </location>
</feature>
<feature type="compositionally biased region" description="Gly residues" evidence="5">
    <location>
        <begin position="1629"/>
        <end position="1650"/>
    </location>
</feature>
<dbReference type="Pfam" id="PF26153">
    <property type="entry name" value="LEA-2L_5"/>
    <property type="match status" value="1"/>
</dbReference>
<evidence type="ECO:0000259" key="8">
    <source>
        <dbReference type="Pfam" id="PF26150"/>
    </source>
</evidence>
<feature type="compositionally biased region" description="Low complexity" evidence="5">
    <location>
        <begin position="1576"/>
        <end position="1593"/>
    </location>
</feature>
<protein>
    <submittedName>
        <fullName evidence="10">Uncharacterized protein</fullName>
    </submittedName>
</protein>
<feature type="compositionally biased region" description="Polar residues" evidence="5">
    <location>
        <begin position="887"/>
        <end position="897"/>
    </location>
</feature>
<dbReference type="OrthoDB" id="5596576at2759"/>
<feature type="compositionally biased region" description="Basic and acidic residues" evidence="5">
    <location>
        <begin position="14"/>
        <end position="26"/>
    </location>
</feature>
<feature type="compositionally biased region" description="Polar residues" evidence="5">
    <location>
        <begin position="1602"/>
        <end position="1617"/>
    </location>
</feature>
<comment type="subcellular location">
    <subcellularLocation>
        <location evidence="1">Membrane</location>
        <topology evidence="1">Multi-pass membrane protein</topology>
    </subcellularLocation>
</comment>
<evidence type="ECO:0000256" key="1">
    <source>
        <dbReference type="ARBA" id="ARBA00004141"/>
    </source>
</evidence>
<dbReference type="GO" id="GO:0000329">
    <property type="term" value="C:fungal-type vacuole membrane"/>
    <property type="evidence" value="ECO:0007669"/>
    <property type="project" value="InterPro"/>
</dbReference>
<evidence type="ECO:0000256" key="6">
    <source>
        <dbReference type="SAM" id="Phobius"/>
    </source>
</evidence>
<keyword evidence="2 6" id="KW-0812">Transmembrane</keyword>
<keyword evidence="3 6" id="KW-1133">Transmembrane helix</keyword>
<comment type="caution">
    <text evidence="10">The sequence shown here is derived from an EMBL/GenBank/DDBJ whole genome shotgun (WGS) entry which is preliminary data.</text>
</comment>
<sequence length="1667" mass="180646">MTDHERSPLLLGEDASRSHDPEHGSEESPLLPGSSAEPQYDDTDRVSVRSHRSNGPTTKQRPRWPSIIAMAILGLVTIAIIFGAFFVPSAVEEYAKQGAVLEPTALSLESITATGVRARIQANFKLDGSRVDNAHVRRVGSVVTWLVRGLSTDSTIVNVFLPEYGDVLLGSVGIPPLAIKLNGDNTAIDLTAELMPGEADSIRTIANEWLEGRLGRLRVQGKADLTLKTGIIPLGTHAVSESLTVEASDVPGIPQYNITKVLFRDIDNHTVAADVSIHAENSYPIEVVIPPLAFEILVPNCGLNDPYILVADALTDPVGIRPREPVIANAHGVIRELPDSLTRLCPNSGSSPLDRLLKDYLGGKAATVFVRGAKRPGPETPQWVDELLSQVTVPVPFPGRTFDNMIRNFSLTDAQFSLPDPLADPEEANPSVSGTINVIAGLPKEMNFGINVTKVRATADVFYEEKKLGVLDIQRWQAANSTRINSDTDDPELMITSRIENAPLNVTDADVLTDVLQALLFQGKMVNLDVKALIAVKVQTVLGELIMKDVPAEGTIPVKPILTEPDVPGASPFGKLHPRVGNIMIMNTTPDSMEVRVLVNVTNPTPYAAHVPYVNIHVLCNGSVIGEVTAEDLDITTGNNTNLIVTAKWNPSMGGTPARTIARDLLSQFISGWNTSLAVRAHRDSFPSQPILGEALSHFNITIPTPQLHLPGDDDKDDGDGSGKVHFIRDTTFHLFSSTATFTLVSPLKHNTVYLEHINATAFYHAEPVGRIIYAYPIAAPPGLSETPRLPVDWSIGDGDTYDKIKKALGGGLKLDAKAVVGVRIGAWRDTVWYEGKGIGANCSKAAKKKKGGDSLPRLPDPTSEVNPVYDTDADPNSPNEGEDTDINSNDPDSNMPSRPRVLPKREADITVILNSAQRAELTTLVDSILEKLTAQITKPFDFLHLPVAQANRVKIWNYGPAMEAAICNAGFADDDDDDRFPEHGIKVYGYCKSSKPIQKQGEEAQIAPGQTSAHTFIISPIDADSVKATVPSMSELQKDVNTYFNKWKNTLQKRLNDLIVSKFPASPNVGPPCQVNRGIPYQADLNLIRRFPPTQTPLTNLAVDKRRLLIHAFILMLLSTEHYISYSRLFLLHLASSLHIPMHVLVDEEQRIAQGLGKIYKAMCDESDKREAEEQKKLAEVYKMDGSKETVAVENPDATGADKTKIVQETKQVQEAKSVKDNKGSKKYRPSSNPLQAGATLLAAGVGTVLAGQGLPAVSLPSVTVANLLGALSDNESALATFFGANPARPTVKSIDSFSQILQDCCFVPVYGSKHTELQDQKDVAPEDRRMRLVICINGLLTGTDNVVSPWERLGPQNEVYAVRWETDTLEKIGTAFHTLLNSKAWNEARQELVRMPIMTTLLAQKWPYALLRVSKIVDNAWIMGMTRSSKLSNCLSELITGHLHGERGVTLIGYGVGARSIYLTLSYLAERKLYGLVDNVVLMGAPIPSDAGTWSALKSVVAGRFVNVFANNDYMLAFASRSGPCQFGVAGLSRIEGVGGVENHDVSDILGAHSQYPSLAGDILQRIGWDELKTTSPTPTASQQQPIATAQRAPPGKLSAHTQKAFSKGQGQHAGSSEYKENAQPQGRGGRNGRGGRGGRGSRGGRGGNHNDKNLAGQMGQMSLK</sequence>
<dbReference type="PANTHER" id="PTHR35895:SF3">
    <property type="entry name" value="PRE-RRNA PROCESSING PROTEIN"/>
    <property type="match status" value="1"/>
</dbReference>
<organism evidence="10 11">
    <name type="scientific">Cytospora chrysosperma</name>
    <name type="common">Cytospora canker fungus</name>
    <name type="synonym">Sphaeria chrysosperma</name>
    <dbReference type="NCBI Taxonomy" id="252740"/>
    <lineage>
        <taxon>Eukaryota</taxon>
        <taxon>Fungi</taxon>
        <taxon>Dikarya</taxon>
        <taxon>Ascomycota</taxon>
        <taxon>Pezizomycotina</taxon>
        <taxon>Sordariomycetes</taxon>
        <taxon>Sordariomycetidae</taxon>
        <taxon>Diaporthales</taxon>
        <taxon>Cytosporaceae</taxon>
        <taxon>Cytospora</taxon>
    </lineage>
</organism>
<feature type="region of interest" description="Disordered" evidence="5">
    <location>
        <begin position="1212"/>
        <end position="1233"/>
    </location>
</feature>
<feature type="domain" description="Tag1-like fifth Ig-like" evidence="9">
    <location>
        <begin position="723"/>
        <end position="833"/>
    </location>
</feature>
<dbReference type="Proteomes" id="UP000284375">
    <property type="component" value="Unassembled WGS sequence"/>
</dbReference>
<dbReference type="Pfam" id="PF05277">
    <property type="entry name" value="DUF726"/>
    <property type="match status" value="1"/>
</dbReference>
<reference evidence="10 11" key="1">
    <citation type="submission" date="2015-09" db="EMBL/GenBank/DDBJ databases">
        <title>Host preference determinants of Valsa canker pathogens revealed by comparative genomics.</title>
        <authorList>
            <person name="Yin Z."/>
            <person name="Huang L."/>
        </authorList>
    </citation>
    <scope>NUCLEOTIDE SEQUENCE [LARGE SCALE GENOMIC DNA]</scope>
    <source>
        <strain evidence="10 11">YSFL</strain>
    </source>
</reference>
<feature type="region of interest" description="Disordered" evidence="5">
    <location>
        <begin position="1"/>
        <end position="61"/>
    </location>
</feature>
<keyword evidence="11" id="KW-1185">Reference proteome</keyword>
<evidence type="ECO:0000256" key="4">
    <source>
        <dbReference type="ARBA" id="ARBA00023136"/>
    </source>
</evidence>
<evidence type="ECO:0000313" key="11">
    <source>
        <dbReference type="Proteomes" id="UP000284375"/>
    </source>
</evidence>
<feature type="compositionally biased region" description="Basic and acidic residues" evidence="5">
    <location>
        <begin position="1212"/>
        <end position="1225"/>
    </location>
</feature>
<dbReference type="PANTHER" id="PTHR35895">
    <property type="entry name" value="CHROMOSOME 16, WHOLE GENOME SHOTGUN SEQUENCE"/>
    <property type="match status" value="1"/>
</dbReference>
<evidence type="ECO:0000256" key="3">
    <source>
        <dbReference type="ARBA" id="ARBA00022989"/>
    </source>
</evidence>
<name>A0A423WL14_CYTCH</name>
<gene>
    <name evidence="10" type="ORF">VSDG_00973</name>
</gene>
<dbReference type="InterPro" id="IPR059065">
    <property type="entry name" value="Ig_Tag1-like_4th"/>
</dbReference>
<evidence type="ECO:0000256" key="5">
    <source>
        <dbReference type="SAM" id="MobiDB-lite"/>
    </source>
</evidence>